<comment type="cofactor">
    <cofactor evidence="3">
        <name>Mg(2+)</name>
        <dbReference type="ChEBI" id="CHEBI:18420"/>
    </cofactor>
</comment>
<keyword evidence="1 7" id="KW-0808">Transferase</keyword>
<dbReference type="GO" id="GO:0009366">
    <property type="term" value="C:enterobactin synthetase complex"/>
    <property type="evidence" value="ECO:0007669"/>
    <property type="project" value="InterPro"/>
</dbReference>
<dbReference type="PANTHER" id="PTHR38096">
    <property type="entry name" value="ENTEROBACTIN SYNTHASE COMPONENT D"/>
    <property type="match status" value="1"/>
</dbReference>
<dbReference type="AlphaFoldDB" id="A0A9W4MKN6"/>
<dbReference type="SUPFAM" id="SSF56214">
    <property type="entry name" value="4'-phosphopantetheinyl transferase"/>
    <property type="match status" value="1"/>
</dbReference>
<evidence type="ECO:0000313" key="8">
    <source>
        <dbReference type="Proteomes" id="UP001153328"/>
    </source>
</evidence>
<feature type="binding site" evidence="2">
    <location>
        <position position="48"/>
    </location>
    <ligand>
        <name>CoA</name>
        <dbReference type="ChEBI" id="CHEBI:57287"/>
    </ligand>
</feature>
<feature type="binding site" evidence="2">
    <location>
        <position position="153"/>
    </location>
    <ligand>
        <name>CoA</name>
        <dbReference type="ChEBI" id="CHEBI:57287"/>
    </ligand>
</feature>
<dbReference type="Proteomes" id="UP001153328">
    <property type="component" value="Unassembled WGS sequence"/>
</dbReference>
<feature type="region of interest" description="Disordered" evidence="4">
    <location>
        <begin position="181"/>
        <end position="201"/>
    </location>
</feature>
<evidence type="ECO:0000256" key="4">
    <source>
        <dbReference type="SAM" id="MobiDB-lite"/>
    </source>
</evidence>
<organism evidence="7 8">
    <name type="scientific">Actinacidiphila bryophytorum</name>
    <dbReference type="NCBI Taxonomy" id="1436133"/>
    <lineage>
        <taxon>Bacteria</taxon>
        <taxon>Bacillati</taxon>
        <taxon>Actinomycetota</taxon>
        <taxon>Actinomycetes</taxon>
        <taxon>Kitasatosporales</taxon>
        <taxon>Streptomycetaceae</taxon>
        <taxon>Actinacidiphila</taxon>
    </lineage>
</organism>
<evidence type="ECO:0000259" key="5">
    <source>
        <dbReference type="Pfam" id="PF01648"/>
    </source>
</evidence>
<dbReference type="GO" id="GO:0009239">
    <property type="term" value="P:enterobactin biosynthetic process"/>
    <property type="evidence" value="ECO:0007669"/>
    <property type="project" value="InterPro"/>
</dbReference>
<dbReference type="Gene3D" id="3.90.470.20">
    <property type="entry name" value="4'-phosphopantetheinyl transferase domain"/>
    <property type="match status" value="1"/>
</dbReference>
<feature type="binding site" evidence="2">
    <location>
        <position position="167"/>
    </location>
    <ligand>
        <name>CoA</name>
        <dbReference type="ChEBI" id="CHEBI:57287"/>
    </ligand>
</feature>
<feature type="binding site" evidence="2">
    <location>
        <position position="107"/>
    </location>
    <ligand>
        <name>CoA</name>
        <dbReference type="ChEBI" id="CHEBI:57287"/>
    </ligand>
</feature>
<dbReference type="GO" id="GO:0008897">
    <property type="term" value="F:holo-[acyl-carrier-protein] synthase activity"/>
    <property type="evidence" value="ECO:0007669"/>
    <property type="project" value="UniProtKB-EC"/>
</dbReference>
<dbReference type="GO" id="GO:0005886">
    <property type="term" value="C:plasma membrane"/>
    <property type="evidence" value="ECO:0007669"/>
    <property type="project" value="TreeGrafter"/>
</dbReference>
<evidence type="ECO:0000259" key="6">
    <source>
        <dbReference type="Pfam" id="PF17837"/>
    </source>
</evidence>
<name>A0A9W4MKN6_9ACTN</name>
<keyword evidence="3" id="KW-0479">Metal-binding</keyword>
<dbReference type="EC" id="2.7.8.7" evidence="7"/>
<feature type="binding site" evidence="2">
    <location>
        <begin position="85"/>
        <end position="86"/>
    </location>
    <ligand>
        <name>CoA</name>
        <dbReference type="ChEBI" id="CHEBI:57287"/>
    </ligand>
</feature>
<feature type="domain" description="4'-phosphopantetheinyl transferase N-terminal" evidence="6">
    <location>
        <begin position="29"/>
        <end position="96"/>
    </location>
</feature>
<dbReference type="GO" id="GO:0000287">
    <property type="term" value="F:magnesium ion binding"/>
    <property type="evidence" value="ECO:0007669"/>
    <property type="project" value="InterPro"/>
</dbReference>
<feature type="domain" description="4'-phosphopantetheinyl transferase" evidence="5">
    <location>
        <begin position="104"/>
        <end position="181"/>
    </location>
</feature>
<sequence>MIEHLLPAGAFSRAAYGTELDQAPLHPEEIAAVARAVPKRRHEYAAGRACARAALARLGVPPGPLLRDPHRGAPQWPAGVVGSITHCEGYRAAAVARSTDILTLGIDAEPHDRLPDGVLDAIVATDAERAALAELALRAPDIHWDRLFFSAKETVYKAWYPYHHRFLSFQEAELLFTAGPDGTDTGTGTGTGTDAGTADRRAPGGEALAVTGLGGYTARVLLPGPLLADGVGPEVFTGRWIVRDGLLATAIAVPAEDGAPAA</sequence>
<feature type="binding site" evidence="3">
    <location>
        <position position="109"/>
    </location>
    <ligand>
        <name>Mg(2+)</name>
        <dbReference type="ChEBI" id="CHEBI:18420"/>
    </ligand>
</feature>
<dbReference type="EMBL" id="CAJVAX010000021">
    <property type="protein sequence ID" value="CAG7656063.1"/>
    <property type="molecule type" value="Genomic_DNA"/>
</dbReference>
<dbReference type="RefSeq" id="WP_251513662.1">
    <property type="nucleotide sequence ID" value="NZ_CAJVAX010000021.1"/>
</dbReference>
<evidence type="ECO:0000313" key="7">
    <source>
        <dbReference type="EMBL" id="CAG7656063.1"/>
    </source>
</evidence>
<comment type="caution">
    <text evidence="7">The sequence shown here is derived from an EMBL/GenBank/DDBJ whole genome shotgun (WGS) entry which is preliminary data.</text>
</comment>
<feature type="binding site" evidence="3">
    <location>
        <position position="107"/>
    </location>
    <ligand>
        <name>Mg(2+)</name>
        <dbReference type="ChEBI" id="CHEBI:18420"/>
    </ligand>
</feature>
<dbReference type="InterPro" id="IPR003542">
    <property type="entry name" value="Enbac_synth_compD-like"/>
</dbReference>
<dbReference type="PRINTS" id="PR01399">
    <property type="entry name" value="ENTSNTHTASED"/>
</dbReference>
<dbReference type="PANTHER" id="PTHR38096:SF1">
    <property type="entry name" value="ENTEROBACTIN SYNTHASE COMPONENT D"/>
    <property type="match status" value="1"/>
</dbReference>
<evidence type="ECO:0000256" key="1">
    <source>
        <dbReference type="ARBA" id="ARBA00022679"/>
    </source>
</evidence>
<feature type="binding site" evidence="2">
    <location>
        <position position="157"/>
    </location>
    <ligand>
        <name>CoA</name>
        <dbReference type="ChEBI" id="CHEBI:57287"/>
    </ligand>
</feature>
<dbReference type="Pfam" id="PF17837">
    <property type="entry name" value="4PPT_N"/>
    <property type="match status" value="1"/>
</dbReference>
<dbReference type="Pfam" id="PF01648">
    <property type="entry name" value="ACPS"/>
    <property type="match status" value="1"/>
</dbReference>
<proteinExistence type="predicted"/>
<accession>A0A9W4MKN6</accession>
<gene>
    <name evidence="7" type="primary">svp</name>
    <name evidence="7" type="ORF">SBRY_70337</name>
</gene>
<reference evidence="7" key="1">
    <citation type="submission" date="2021-06" db="EMBL/GenBank/DDBJ databases">
        <authorList>
            <person name="Arsene-Ploetze F."/>
        </authorList>
    </citation>
    <scope>NUCLEOTIDE SEQUENCE</scope>
    <source>
        <strain evidence="7">SBRY1</strain>
    </source>
</reference>
<protein>
    <submittedName>
        <fullName evidence="7">4'-phosphopantetheinyl transferase Svp</fullName>
        <ecNumber evidence="7">2.7.8.7</ecNumber>
    </submittedName>
</protein>
<feature type="binding site" evidence="2">
    <location>
        <position position="40"/>
    </location>
    <ligand>
        <name>CoA</name>
        <dbReference type="ChEBI" id="CHEBI:57287"/>
    </ligand>
</feature>
<evidence type="ECO:0000256" key="2">
    <source>
        <dbReference type="PIRSR" id="PIRSR603542-1"/>
    </source>
</evidence>
<keyword evidence="3" id="KW-0460">Magnesium</keyword>
<evidence type="ECO:0000256" key="3">
    <source>
        <dbReference type="PIRSR" id="PIRSR603542-2"/>
    </source>
</evidence>
<feature type="binding site" evidence="3">
    <location>
        <position position="108"/>
    </location>
    <ligand>
        <name>Mg(2+)</name>
        <dbReference type="ChEBI" id="CHEBI:18420"/>
    </ligand>
</feature>
<dbReference type="InterPro" id="IPR037143">
    <property type="entry name" value="4-PPantetheinyl_Trfase_dom_sf"/>
</dbReference>
<keyword evidence="8" id="KW-1185">Reference proteome</keyword>
<dbReference type="InterPro" id="IPR041354">
    <property type="entry name" value="4PPT_N"/>
</dbReference>
<dbReference type="InterPro" id="IPR008278">
    <property type="entry name" value="4-PPantetheinyl_Trfase_dom"/>
</dbReference>